<reference evidence="2" key="2">
    <citation type="submission" date="2019-06" db="EMBL/GenBank/DDBJ databases">
        <title>Genomics analysis of Aphanomyces spp. identifies a new class of oomycete effector associated with host adaptation.</title>
        <authorList>
            <person name="Gaulin E."/>
        </authorList>
    </citation>
    <scope>NUCLEOTIDE SEQUENCE</scope>
    <source>
        <strain evidence="2">CBS 578.67</strain>
    </source>
</reference>
<dbReference type="AlphaFoldDB" id="A0A485K227"/>
<dbReference type="EMBL" id="CAADRA010000004">
    <property type="protein sequence ID" value="VFT77362.1"/>
    <property type="molecule type" value="Genomic_DNA"/>
</dbReference>
<gene>
    <name evidence="3" type="primary">Aste57867_136</name>
    <name evidence="2" type="ORF">As57867_000136</name>
    <name evidence="3" type="ORF">ASTE57867_136</name>
</gene>
<evidence type="ECO:0000256" key="1">
    <source>
        <dbReference type="SAM" id="MobiDB-lite"/>
    </source>
</evidence>
<organism evidence="3 4">
    <name type="scientific">Aphanomyces stellatus</name>
    <dbReference type="NCBI Taxonomy" id="120398"/>
    <lineage>
        <taxon>Eukaryota</taxon>
        <taxon>Sar</taxon>
        <taxon>Stramenopiles</taxon>
        <taxon>Oomycota</taxon>
        <taxon>Saprolegniomycetes</taxon>
        <taxon>Saprolegniales</taxon>
        <taxon>Verrucalvaceae</taxon>
        <taxon>Aphanomyces</taxon>
    </lineage>
</organism>
<proteinExistence type="predicted"/>
<keyword evidence="4" id="KW-1185">Reference proteome</keyword>
<evidence type="ECO:0000313" key="3">
    <source>
        <dbReference type="EMBL" id="VFT77362.1"/>
    </source>
</evidence>
<evidence type="ECO:0000313" key="4">
    <source>
        <dbReference type="Proteomes" id="UP000332933"/>
    </source>
</evidence>
<feature type="region of interest" description="Disordered" evidence="1">
    <location>
        <begin position="103"/>
        <end position="149"/>
    </location>
</feature>
<sequence length="149" mass="17356">MGQVAVFNRVILEPFRHFESPRRSESAIMEQCKYAYKQCTRTRVMKKDGELHRLCEYHRDKANALQRSYATKRRQERRAEKAQQLVNNQLSGIEPMPFERVGDEQQEHDGIPADDLACLFDDNNDRDGGGGRFSDGEELTPEQYAYIQK</sequence>
<name>A0A485K227_9STRA</name>
<evidence type="ECO:0000313" key="2">
    <source>
        <dbReference type="EMBL" id="KAF0720711.1"/>
    </source>
</evidence>
<protein>
    <submittedName>
        <fullName evidence="3">Aste57867_136 protein</fullName>
    </submittedName>
</protein>
<reference evidence="3 4" key="1">
    <citation type="submission" date="2019-03" db="EMBL/GenBank/DDBJ databases">
        <authorList>
            <person name="Gaulin E."/>
            <person name="Dumas B."/>
        </authorList>
    </citation>
    <scope>NUCLEOTIDE SEQUENCE [LARGE SCALE GENOMIC DNA]</scope>
    <source>
        <strain evidence="3">CBS 568.67</strain>
    </source>
</reference>
<accession>A0A485K227</accession>
<dbReference type="Proteomes" id="UP000332933">
    <property type="component" value="Unassembled WGS sequence"/>
</dbReference>
<dbReference type="OrthoDB" id="59870at2759"/>
<dbReference type="EMBL" id="VJMH01000004">
    <property type="protein sequence ID" value="KAF0720711.1"/>
    <property type="molecule type" value="Genomic_DNA"/>
</dbReference>